<dbReference type="InterPro" id="IPR006089">
    <property type="entry name" value="Acyl-CoA_DH_CS"/>
</dbReference>
<dbReference type="PANTHER" id="PTHR42707:SF3">
    <property type="entry name" value="ACYL-COA DEHYDROGENASE AIDB-RELATED"/>
    <property type="match status" value="1"/>
</dbReference>
<feature type="domain" description="Acyl-CoA dehydrogenase/oxidase C-terminal" evidence="6">
    <location>
        <begin position="286"/>
        <end position="441"/>
    </location>
</feature>
<dbReference type="EC" id="1.3.8.4" evidence="9"/>
<dbReference type="PROSITE" id="PS00072">
    <property type="entry name" value="ACYL_COA_DH_1"/>
    <property type="match status" value="1"/>
</dbReference>
<comment type="cofactor">
    <cofactor evidence="1 5">
        <name>FAD</name>
        <dbReference type="ChEBI" id="CHEBI:57692"/>
    </cofactor>
</comment>
<evidence type="ECO:0000256" key="1">
    <source>
        <dbReference type="ARBA" id="ARBA00001974"/>
    </source>
</evidence>
<evidence type="ECO:0000259" key="8">
    <source>
        <dbReference type="Pfam" id="PF18158"/>
    </source>
</evidence>
<evidence type="ECO:0000256" key="3">
    <source>
        <dbReference type="ARBA" id="ARBA00022630"/>
    </source>
</evidence>
<keyword evidence="10" id="KW-1185">Reference proteome</keyword>
<proteinExistence type="inferred from homology"/>
<dbReference type="InterPro" id="IPR009100">
    <property type="entry name" value="AcylCoA_DH/oxidase_NM_dom_sf"/>
</dbReference>
<dbReference type="SUPFAM" id="SSF56645">
    <property type="entry name" value="Acyl-CoA dehydrogenase NM domain-like"/>
    <property type="match status" value="1"/>
</dbReference>
<dbReference type="Gene3D" id="2.40.110.20">
    <property type="match status" value="1"/>
</dbReference>
<gene>
    <name evidence="9" type="ORF">ACEU0G_001390</name>
</gene>
<dbReference type="NCBIfam" id="NF008594">
    <property type="entry name" value="PRK11561.1"/>
    <property type="match status" value="1"/>
</dbReference>
<organism evidence="9 10">
    <name type="scientific">Stenotrophomonas nematodicola</name>
    <dbReference type="NCBI Taxonomy" id="2656746"/>
    <lineage>
        <taxon>Bacteria</taxon>
        <taxon>Pseudomonadati</taxon>
        <taxon>Pseudomonadota</taxon>
        <taxon>Gammaproteobacteria</taxon>
        <taxon>Lysobacterales</taxon>
        <taxon>Lysobacteraceae</taxon>
        <taxon>Stenotrophomonas</taxon>
    </lineage>
</organism>
<dbReference type="Gene3D" id="1.20.140.10">
    <property type="entry name" value="Butyryl-CoA Dehydrogenase, subunit A, domain 3"/>
    <property type="match status" value="1"/>
</dbReference>
<dbReference type="RefSeq" id="WP_394160951.1">
    <property type="nucleotide sequence ID" value="NZ_JBHGCJ010000001.1"/>
</dbReference>
<reference evidence="9 10" key="1">
    <citation type="submission" date="2024-09" db="EMBL/GenBank/DDBJ databases">
        <authorList>
            <consortium name="All-Russian atlas of soil microorganisms"/>
            <consortium name="as a basis for the search for new antimicrobial producers and enzymes with unique properties"/>
            <person name="Sokolova E.A."/>
            <person name="Voronina E.N."/>
        </authorList>
    </citation>
    <scope>NUCLEOTIDE SEQUENCE [LARGE SCALE GENOMIC DNA]</scope>
    <source>
        <strain evidence="9 10">AF-22b-331.1</strain>
    </source>
</reference>
<dbReference type="InterPro" id="IPR041504">
    <property type="entry name" value="AidB_N"/>
</dbReference>
<evidence type="ECO:0000256" key="4">
    <source>
        <dbReference type="ARBA" id="ARBA00022827"/>
    </source>
</evidence>
<evidence type="ECO:0000313" key="9">
    <source>
        <dbReference type="EMBL" id="MFG6107919.1"/>
    </source>
</evidence>
<dbReference type="Pfam" id="PF02770">
    <property type="entry name" value="Acyl-CoA_dh_M"/>
    <property type="match status" value="1"/>
</dbReference>
<dbReference type="InterPro" id="IPR006091">
    <property type="entry name" value="Acyl-CoA_Oxase/DH_mid-dom"/>
</dbReference>
<evidence type="ECO:0000259" key="7">
    <source>
        <dbReference type="Pfam" id="PF02770"/>
    </source>
</evidence>
<feature type="domain" description="Acyl-CoA oxidase/dehydrogenase middle" evidence="7">
    <location>
        <begin position="183"/>
        <end position="274"/>
    </location>
</feature>
<dbReference type="GO" id="GO:0008470">
    <property type="term" value="F:3-methylbutanoyl-CoA dehydrogenase activity"/>
    <property type="evidence" value="ECO:0007669"/>
    <property type="project" value="UniProtKB-EC"/>
</dbReference>
<dbReference type="PANTHER" id="PTHR42707">
    <property type="entry name" value="ACYL-COA DEHYDROGENASE"/>
    <property type="match status" value="1"/>
</dbReference>
<accession>A0ABW7CT07</accession>
<keyword evidence="4 5" id="KW-0274">FAD</keyword>
<dbReference type="Proteomes" id="UP001605261">
    <property type="component" value="Unassembled WGS sequence"/>
</dbReference>
<keyword evidence="5 9" id="KW-0560">Oxidoreductase</keyword>
<name>A0ABW7CT07_9GAMM</name>
<evidence type="ECO:0000259" key="6">
    <source>
        <dbReference type="Pfam" id="PF00441"/>
    </source>
</evidence>
<keyword evidence="3 5" id="KW-0285">Flavoprotein</keyword>
<dbReference type="EMBL" id="JBHGCJ010000001">
    <property type="protein sequence ID" value="MFG6107919.1"/>
    <property type="molecule type" value="Genomic_DNA"/>
</dbReference>
<comment type="similarity">
    <text evidence="2 5">Belongs to the acyl-CoA dehydrogenase family.</text>
</comment>
<dbReference type="InterPro" id="IPR036250">
    <property type="entry name" value="AcylCo_DH-like_C"/>
</dbReference>
<feature type="domain" description="Adaptive response protein AidB N-terminal" evidence="8">
    <location>
        <begin position="15"/>
        <end position="168"/>
    </location>
</feature>
<dbReference type="InterPro" id="IPR009075">
    <property type="entry name" value="AcylCo_DH/oxidase_C"/>
</dbReference>
<sequence length="543" mass="58374">MTSEPTAFDTHAVFNQPPPFAGRNLWADDVALVAAVQREGGAEFAARLAQYGGLAGDLLYQLGFDANRDRPRLRTHDAQGHRIDTVEFHPAYHRLMDAAKSHGVAGLSWYDGSPGAHVARAALSYLHHQAEAGTSCPLTMTHAAVAVLRQHPALAEWADKAAAPHYDPRDVPIADKHGITLGMGMTEKQGGSDVRANTTRAEPQADGSYQLIGHKWFFSAPMSDGFLVLAQAPGGLSCFLMPRRLEDGNRNAFRLMRLKDKLGDWSNASSEVELCGAWARLVGEEGRGVSTIIGMVMMTRLDCMLGAAAEMRMALAQALHHTRHRQAFGKRLCDHALMANVLADLAIESEAATTFALRVARAVDRAGTDADEAAFARVATAVGKYWVCKRAAVFVNEAQECLGGAGYVEESILPRLYRQAPLNSIWEGSGNIQCLDVLRALSRDAQVLPVLEAELGNVGGRDPIYDAALQALRATLAATPAEAQARRVTEQLALLLQAAVLLRADSPNAAAFIRSRLGGDHAMAFGTLPDDLDVAAVLTRALP</sequence>
<dbReference type="SUPFAM" id="SSF47203">
    <property type="entry name" value="Acyl-CoA dehydrogenase C-terminal domain-like"/>
    <property type="match status" value="1"/>
</dbReference>
<protein>
    <submittedName>
        <fullName evidence="9">Isovaleryl-CoA dehydrogenase</fullName>
        <ecNumber evidence="9">1.3.8.4</ecNumber>
    </submittedName>
</protein>
<comment type="caution">
    <text evidence="9">The sequence shown here is derived from an EMBL/GenBank/DDBJ whole genome shotgun (WGS) entry which is preliminary data.</text>
</comment>
<evidence type="ECO:0000313" key="10">
    <source>
        <dbReference type="Proteomes" id="UP001605261"/>
    </source>
</evidence>
<dbReference type="Pfam" id="PF00441">
    <property type="entry name" value="Acyl-CoA_dh_1"/>
    <property type="match status" value="1"/>
</dbReference>
<evidence type="ECO:0000256" key="5">
    <source>
        <dbReference type="RuleBase" id="RU362125"/>
    </source>
</evidence>
<evidence type="ECO:0000256" key="2">
    <source>
        <dbReference type="ARBA" id="ARBA00009347"/>
    </source>
</evidence>
<dbReference type="Pfam" id="PF18158">
    <property type="entry name" value="AidB_N"/>
    <property type="match status" value="1"/>
</dbReference>
<dbReference type="Gene3D" id="6.10.250.600">
    <property type="match status" value="1"/>
</dbReference>
<dbReference type="InterPro" id="IPR052904">
    <property type="entry name" value="Acyl-CoA_dehydrogenase-like"/>
</dbReference>